<dbReference type="EMBL" id="SZON01002417">
    <property type="protein sequence ID" value="TKI87319.1"/>
    <property type="molecule type" value="Genomic_DNA"/>
</dbReference>
<dbReference type="CDD" id="cd09008">
    <property type="entry name" value="MTAN"/>
    <property type="match status" value="1"/>
</dbReference>
<dbReference type="GO" id="GO:0009164">
    <property type="term" value="P:nucleoside catabolic process"/>
    <property type="evidence" value="ECO:0007669"/>
    <property type="project" value="InterPro"/>
</dbReference>
<dbReference type="Pfam" id="PF01048">
    <property type="entry name" value="PNP_UDP_1"/>
    <property type="match status" value="1"/>
</dbReference>
<dbReference type="AlphaFoldDB" id="A0A4U3AI75"/>
<dbReference type="UniPathway" id="UPA00904">
    <property type="reaction ID" value="UER00871"/>
</dbReference>
<keyword evidence="3" id="KW-0028">Amino-acid biosynthesis</keyword>
<keyword evidence="7" id="KW-0326">Glycosidase</keyword>
<feature type="non-terminal residue" evidence="7">
    <location>
        <position position="1"/>
    </location>
</feature>
<dbReference type="SUPFAM" id="SSF53167">
    <property type="entry name" value="Purine and uridine phosphorylases"/>
    <property type="match status" value="1"/>
</dbReference>
<dbReference type="EC" id="3.2.2.9" evidence="2"/>
<feature type="domain" description="Nucleoside phosphorylase" evidence="6">
    <location>
        <begin position="3"/>
        <end position="104"/>
    </location>
</feature>
<dbReference type="Proteomes" id="UP000305222">
    <property type="component" value="Unassembled WGS sequence"/>
</dbReference>
<dbReference type="GO" id="GO:0005829">
    <property type="term" value="C:cytosol"/>
    <property type="evidence" value="ECO:0007669"/>
    <property type="project" value="TreeGrafter"/>
</dbReference>
<evidence type="ECO:0000313" key="8">
    <source>
        <dbReference type="Proteomes" id="UP000305222"/>
    </source>
</evidence>
<dbReference type="Gene3D" id="3.40.50.1580">
    <property type="entry name" value="Nucleoside phosphorylase domain"/>
    <property type="match status" value="1"/>
</dbReference>
<proteinExistence type="predicted"/>
<dbReference type="InterPro" id="IPR010049">
    <property type="entry name" value="MTA_SAH_Nsdase"/>
</dbReference>
<dbReference type="GO" id="GO:0019509">
    <property type="term" value="P:L-methionine salvage from methylthioadenosine"/>
    <property type="evidence" value="ECO:0007669"/>
    <property type="project" value="UniProtKB-UniPathway"/>
</dbReference>
<dbReference type="GO" id="GO:0008930">
    <property type="term" value="F:methylthioadenosine nucleosidase activity"/>
    <property type="evidence" value="ECO:0007669"/>
    <property type="project" value="InterPro"/>
</dbReference>
<dbReference type="GO" id="GO:0008782">
    <property type="term" value="F:adenosylhomocysteine nucleosidase activity"/>
    <property type="evidence" value="ECO:0007669"/>
    <property type="project" value="UniProtKB-EC"/>
</dbReference>
<dbReference type="NCBIfam" id="TIGR01704">
    <property type="entry name" value="MTA_SAH-Nsdase"/>
    <property type="match status" value="1"/>
</dbReference>
<comment type="pathway">
    <text evidence="1">Amino-acid biosynthesis; L-methionine biosynthesis via salvage pathway; S-methyl-5-thio-alpha-D-ribose 1-phosphate from S-methyl-5'-thioadenosine (hydrolase route): step 1/2.</text>
</comment>
<comment type="caution">
    <text evidence="7">The sequence shown here is derived from an EMBL/GenBank/DDBJ whole genome shotgun (WGS) entry which is preliminary data.</text>
</comment>
<evidence type="ECO:0000256" key="2">
    <source>
        <dbReference type="ARBA" id="ARBA00011974"/>
    </source>
</evidence>
<protein>
    <recommendedName>
        <fullName evidence="2">adenosylhomocysteine nucleosidase</fullName>
        <ecNumber evidence="2">3.2.2.9</ecNumber>
    </recommendedName>
</protein>
<gene>
    <name evidence="7" type="primary">mtnN</name>
    <name evidence="7" type="ORF">FC699_29495</name>
</gene>
<reference evidence="7 8" key="1">
    <citation type="journal article" date="2019" name="Environ. Microbiol.">
        <title>An active ?-lactamase is a part of an orchestrated cell wall stress resistance network of Bacillus subtilis and related rhizosphere species.</title>
        <authorList>
            <person name="Bucher T."/>
            <person name="Keren-Paz A."/>
            <person name="Hausser J."/>
            <person name="Olender T."/>
            <person name="Cytryn E."/>
            <person name="Kolodkin-Gal I."/>
        </authorList>
    </citation>
    <scope>NUCLEOTIDE SEQUENCE [LARGE SCALE GENOMIC DNA]</scope>
    <source>
        <strain evidence="7 8">I5</strain>
    </source>
</reference>
<dbReference type="InterPro" id="IPR035994">
    <property type="entry name" value="Nucleoside_phosphorylase_sf"/>
</dbReference>
<name>A0A4U3AI75_9BACI</name>
<evidence type="ECO:0000256" key="4">
    <source>
        <dbReference type="ARBA" id="ARBA00022801"/>
    </source>
</evidence>
<dbReference type="InterPro" id="IPR000845">
    <property type="entry name" value="Nucleoside_phosphorylase_d"/>
</dbReference>
<dbReference type="PANTHER" id="PTHR46832">
    <property type="entry name" value="5'-METHYLTHIOADENOSINE/S-ADENOSYLHOMOCYSTEINE NUCLEOSIDASE"/>
    <property type="match status" value="1"/>
</dbReference>
<organism evidence="7 8">
    <name type="scientific">Bacillus wiedmannii</name>
    <dbReference type="NCBI Taxonomy" id="1890302"/>
    <lineage>
        <taxon>Bacteria</taxon>
        <taxon>Bacillati</taxon>
        <taxon>Bacillota</taxon>
        <taxon>Bacilli</taxon>
        <taxon>Bacillales</taxon>
        <taxon>Bacillaceae</taxon>
        <taxon>Bacillus</taxon>
        <taxon>Bacillus cereus group</taxon>
    </lineage>
</organism>
<keyword evidence="5" id="KW-0486">Methionine biosynthesis</keyword>
<evidence type="ECO:0000259" key="6">
    <source>
        <dbReference type="Pfam" id="PF01048"/>
    </source>
</evidence>
<accession>A0A4U3AI75</accession>
<evidence type="ECO:0000256" key="3">
    <source>
        <dbReference type="ARBA" id="ARBA00022605"/>
    </source>
</evidence>
<dbReference type="GO" id="GO:0019284">
    <property type="term" value="P:L-methionine salvage from S-adenosylmethionine"/>
    <property type="evidence" value="ECO:0007669"/>
    <property type="project" value="TreeGrafter"/>
</dbReference>
<evidence type="ECO:0000256" key="1">
    <source>
        <dbReference type="ARBA" id="ARBA00004945"/>
    </source>
</evidence>
<evidence type="ECO:0000313" key="7">
    <source>
        <dbReference type="EMBL" id="TKI87319.1"/>
    </source>
</evidence>
<keyword evidence="4 7" id="KW-0378">Hydrolase</keyword>
<feature type="non-terminal residue" evidence="7">
    <location>
        <position position="104"/>
    </location>
</feature>
<sequence>VQEEQTIAGMPFYVGEFMGTEVIITRSGVGKVNAAACTQTLIHKFDVDAIINTGVAGGLHPEVKVGDVVISTNVTHHDVSKTQMKNLFPFQEGFIASKELIELA</sequence>
<dbReference type="PANTHER" id="PTHR46832:SF1">
    <property type="entry name" value="5'-METHYLTHIOADENOSINE_S-ADENOSYLHOMOCYSTEINE NUCLEOSIDASE"/>
    <property type="match status" value="1"/>
</dbReference>
<evidence type="ECO:0000256" key="5">
    <source>
        <dbReference type="ARBA" id="ARBA00023167"/>
    </source>
</evidence>